<dbReference type="NCBIfam" id="TIGR00937">
    <property type="entry name" value="2A51"/>
    <property type="match status" value="1"/>
</dbReference>
<evidence type="ECO:0000256" key="6">
    <source>
        <dbReference type="ARBA" id="ARBA00023136"/>
    </source>
</evidence>
<dbReference type="Pfam" id="PF02417">
    <property type="entry name" value="Chromate_transp"/>
    <property type="match status" value="2"/>
</dbReference>
<protein>
    <submittedName>
        <fullName evidence="8">Chromate efflux transporter</fullName>
    </submittedName>
</protein>
<dbReference type="OrthoDB" id="9788907at2"/>
<accession>A0A7X2IZY2</accession>
<comment type="similarity">
    <text evidence="2">Belongs to the chromate ion transporter (CHR) (TC 2.A.51) family.</text>
</comment>
<evidence type="ECO:0000256" key="1">
    <source>
        <dbReference type="ARBA" id="ARBA00004651"/>
    </source>
</evidence>
<evidence type="ECO:0000256" key="3">
    <source>
        <dbReference type="ARBA" id="ARBA00022475"/>
    </source>
</evidence>
<feature type="transmembrane region" description="Helical" evidence="7">
    <location>
        <begin position="225"/>
        <end position="243"/>
    </location>
</feature>
<organism evidence="8 9">
    <name type="scientific">Metabacillus lacus</name>
    <dbReference type="NCBI Taxonomy" id="1983721"/>
    <lineage>
        <taxon>Bacteria</taxon>
        <taxon>Bacillati</taxon>
        <taxon>Bacillota</taxon>
        <taxon>Bacilli</taxon>
        <taxon>Bacillales</taxon>
        <taxon>Bacillaceae</taxon>
        <taxon>Metabacillus</taxon>
    </lineage>
</organism>
<dbReference type="AlphaFoldDB" id="A0A7X2IZY2"/>
<feature type="transmembrane region" description="Helical" evidence="7">
    <location>
        <begin position="322"/>
        <end position="340"/>
    </location>
</feature>
<gene>
    <name evidence="8" type="primary">chrA</name>
    <name evidence="8" type="ORF">GJU40_12205</name>
</gene>
<sequence length="386" mass="41108">MKKWIEILLVSTKLGFTSFGGPIAHLGYFRNEYVKKRQWLDEKSYADLIALCQFLPGPASSQVGIAIGTIRGGMLGGILSWIGFTLPSVIALILFAQLVHTYEIADAGWLQGLKIVAVAVILQAILGMGSKLTPDKERITIAAAAAAFTLLLPNAFVQIAIIAAAGLIGILLYKNNVLEKSAEIPVNISKRMGAAALAVFGILLAGLPLLRTLTDNIHIQLFDTFYRVGSIVFGGGHVVLPLIEREVVPNGLIDPETFIAGYGAAQAVPGPLFTFASFLGTSINGLSGAVIATAAVFLPSFLLVIGIIPFWSKVRSMPKVQAALTGVNAAVVGILLAALYNPVWTSTIYSTVHFIIALISFLLLQYWKVPAWLIVVLTALAGALFL</sequence>
<evidence type="ECO:0000256" key="2">
    <source>
        <dbReference type="ARBA" id="ARBA00005262"/>
    </source>
</evidence>
<evidence type="ECO:0000313" key="9">
    <source>
        <dbReference type="Proteomes" id="UP000448867"/>
    </source>
</evidence>
<comment type="subcellular location">
    <subcellularLocation>
        <location evidence="1">Cell membrane</location>
        <topology evidence="1">Multi-pass membrane protein</topology>
    </subcellularLocation>
</comment>
<feature type="transmembrane region" description="Helical" evidence="7">
    <location>
        <begin position="48"/>
        <end position="67"/>
    </location>
</feature>
<feature type="transmembrane region" description="Helical" evidence="7">
    <location>
        <begin position="192"/>
        <end position="213"/>
    </location>
</feature>
<dbReference type="InterPro" id="IPR014047">
    <property type="entry name" value="Chr_Tranpt_l_chain"/>
</dbReference>
<comment type="caution">
    <text evidence="8">The sequence shown here is derived from an EMBL/GenBank/DDBJ whole genome shotgun (WGS) entry which is preliminary data.</text>
</comment>
<feature type="transmembrane region" description="Helical" evidence="7">
    <location>
        <begin position="7"/>
        <end position="28"/>
    </location>
</feature>
<keyword evidence="3" id="KW-1003">Cell membrane</keyword>
<dbReference type="Proteomes" id="UP000448867">
    <property type="component" value="Unassembled WGS sequence"/>
</dbReference>
<dbReference type="InterPro" id="IPR003370">
    <property type="entry name" value="Chromate_transpt"/>
</dbReference>
<dbReference type="PIRSF" id="PIRSF004810">
    <property type="entry name" value="ChrA"/>
    <property type="match status" value="1"/>
</dbReference>
<name>A0A7X2IZY2_9BACI</name>
<dbReference type="PANTHER" id="PTHR33567">
    <property type="entry name" value="CHROMATE ION TRANSPORTER (EUROFUNG)"/>
    <property type="match status" value="1"/>
</dbReference>
<keyword evidence="9" id="KW-1185">Reference proteome</keyword>
<keyword evidence="4 7" id="KW-0812">Transmembrane</keyword>
<evidence type="ECO:0000256" key="5">
    <source>
        <dbReference type="ARBA" id="ARBA00022989"/>
    </source>
</evidence>
<dbReference type="RefSeq" id="WP_154308095.1">
    <property type="nucleotide sequence ID" value="NZ_WKKI01000023.1"/>
</dbReference>
<evidence type="ECO:0000313" key="8">
    <source>
        <dbReference type="EMBL" id="MRX72903.1"/>
    </source>
</evidence>
<reference evidence="8 9" key="1">
    <citation type="submission" date="2019-11" db="EMBL/GenBank/DDBJ databases">
        <title>Bacillus lacus genome.</title>
        <authorList>
            <person name="Allen C.J."/>
            <person name="Newman J.D."/>
        </authorList>
    </citation>
    <scope>NUCLEOTIDE SEQUENCE [LARGE SCALE GENOMIC DNA]</scope>
    <source>
        <strain evidence="8 9">KCTC 33946</strain>
    </source>
</reference>
<feature type="transmembrane region" description="Helical" evidence="7">
    <location>
        <begin position="139"/>
        <end position="172"/>
    </location>
</feature>
<dbReference type="PANTHER" id="PTHR33567:SF3">
    <property type="entry name" value="CHROMATE ION TRANSPORTER (EUROFUNG)"/>
    <property type="match status" value="1"/>
</dbReference>
<feature type="transmembrane region" description="Helical" evidence="7">
    <location>
        <begin position="286"/>
        <end position="310"/>
    </location>
</feature>
<evidence type="ECO:0000256" key="7">
    <source>
        <dbReference type="SAM" id="Phobius"/>
    </source>
</evidence>
<proteinExistence type="inferred from homology"/>
<feature type="transmembrane region" description="Helical" evidence="7">
    <location>
        <begin position="74"/>
        <end position="96"/>
    </location>
</feature>
<keyword evidence="5 7" id="KW-1133">Transmembrane helix</keyword>
<evidence type="ECO:0000256" key="4">
    <source>
        <dbReference type="ARBA" id="ARBA00022692"/>
    </source>
</evidence>
<dbReference type="GO" id="GO:0005886">
    <property type="term" value="C:plasma membrane"/>
    <property type="evidence" value="ECO:0007669"/>
    <property type="project" value="UniProtKB-SubCell"/>
</dbReference>
<feature type="transmembrane region" description="Helical" evidence="7">
    <location>
        <begin position="108"/>
        <end position="127"/>
    </location>
</feature>
<dbReference type="EMBL" id="WKKI01000023">
    <property type="protein sequence ID" value="MRX72903.1"/>
    <property type="molecule type" value="Genomic_DNA"/>
</dbReference>
<dbReference type="GO" id="GO:0015109">
    <property type="term" value="F:chromate transmembrane transporter activity"/>
    <property type="evidence" value="ECO:0007669"/>
    <property type="project" value="InterPro"/>
</dbReference>
<keyword evidence="6 7" id="KW-0472">Membrane</keyword>